<keyword evidence="7 14" id="KW-0460">Magnesium</keyword>
<evidence type="ECO:0000256" key="9">
    <source>
        <dbReference type="ARBA" id="ARBA00023211"/>
    </source>
</evidence>
<comment type="similarity">
    <text evidence="2 14">Belongs to the HAM1 NTPase family.</text>
</comment>
<dbReference type="InterPro" id="IPR027502">
    <property type="entry name" value="ITPase"/>
</dbReference>
<keyword evidence="16" id="KW-1185">Reference proteome</keyword>
<evidence type="ECO:0000256" key="5">
    <source>
        <dbReference type="ARBA" id="ARBA00022741"/>
    </source>
</evidence>
<evidence type="ECO:0000256" key="7">
    <source>
        <dbReference type="ARBA" id="ARBA00022842"/>
    </source>
</evidence>
<evidence type="ECO:0000256" key="4">
    <source>
        <dbReference type="ARBA" id="ARBA00022723"/>
    </source>
</evidence>
<evidence type="ECO:0000313" key="15">
    <source>
        <dbReference type="EMBL" id="KAK7575510.1"/>
    </source>
</evidence>
<dbReference type="HAMAP" id="MF_03148">
    <property type="entry name" value="HAM1_NTPase"/>
    <property type="match status" value="1"/>
</dbReference>
<comment type="catalytic activity">
    <reaction evidence="11">
        <text>ITP + H2O = IMP + diphosphate + H(+)</text>
        <dbReference type="Rhea" id="RHEA:29399"/>
        <dbReference type="ChEBI" id="CHEBI:15377"/>
        <dbReference type="ChEBI" id="CHEBI:15378"/>
        <dbReference type="ChEBI" id="CHEBI:33019"/>
        <dbReference type="ChEBI" id="CHEBI:58053"/>
        <dbReference type="ChEBI" id="CHEBI:61402"/>
        <dbReference type="EC" id="3.6.1.66"/>
    </reaction>
    <physiologicalReaction direction="left-to-right" evidence="11">
        <dbReference type="Rhea" id="RHEA:29400"/>
    </physiologicalReaction>
</comment>
<comment type="cofactor">
    <cofactor evidence="14">
        <name>Mg(2+)</name>
        <dbReference type="ChEBI" id="CHEBI:18420"/>
    </cofactor>
    <cofactor evidence="14">
        <name>Mn(2+)</name>
        <dbReference type="ChEBI" id="CHEBI:29035"/>
    </cofactor>
    <text evidence="14">Binds 1 divalent metal cation per subunit; can use either Mg(2+) or Mn(2+).</text>
</comment>
<evidence type="ECO:0000313" key="16">
    <source>
        <dbReference type="Proteomes" id="UP001367676"/>
    </source>
</evidence>
<evidence type="ECO:0000256" key="10">
    <source>
        <dbReference type="ARBA" id="ARBA00054940"/>
    </source>
</evidence>
<feature type="binding site" evidence="14">
    <location>
        <begin position="68"/>
        <end position="69"/>
    </location>
    <ligand>
        <name>ITP</name>
        <dbReference type="ChEBI" id="CHEBI:61402"/>
    </ligand>
</feature>
<evidence type="ECO:0000256" key="6">
    <source>
        <dbReference type="ARBA" id="ARBA00022801"/>
    </source>
</evidence>
<dbReference type="GO" id="GO:0036222">
    <property type="term" value="F:XTP diphosphatase activity"/>
    <property type="evidence" value="ECO:0007669"/>
    <property type="project" value="UniProtKB-UniRule"/>
</dbReference>
<proteinExistence type="inferred from homology"/>
<dbReference type="EMBL" id="JBBCAQ010000036">
    <property type="protein sequence ID" value="KAK7575510.1"/>
    <property type="molecule type" value="Genomic_DNA"/>
</dbReference>
<comment type="subcellular location">
    <subcellularLocation>
        <location evidence="1 14">Cytoplasm</location>
    </subcellularLocation>
</comment>
<dbReference type="Pfam" id="PF01725">
    <property type="entry name" value="Ham1p_like"/>
    <property type="match status" value="1"/>
</dbReference>
<evidence type="ECO:0000256" key="13">
    <source>
        <dbReference type="ARBA" id="ARBA00093271"/>
    </source>
</evidence>
<protein>
    <recommendedName>
        <fullName evidence="14">Inosine triphosphate pyrophosphatase</fullName>
        <shortName evidence="14">ITPase</shortName>
        <shortName evidence="14">Inosine triphosphatase</shortName>
        <ecNumber evidence="14">3.6.1.66</ecNumber>
    </recommendedName>
    <alternativeName>
        <fullName evidence="14">Non-canonical purine NTP pyrophosphatase</fullName>
    </alternativeName>
    <alternativeName>
        <fullName evidence="14">Non-standard purine NTP pyrophosphatase</fullName>
    </alternativeName>
    <alternativeName>
        <fullName evidence="14">Nucleoside-triphosphate diphosphatase</fullName>
    </alternativeName>
    <alternativeName>
        <fullName evidence="14">Nucleoside-triphosphate pyrophosphatase</fullName>
        <shortName evidence="14">NTPase</shortName>
    </alternativeName>
    <alternativeName>
        <fullName evidence="14">XTP/dITP diphosphatase</fullName>
    </alternativeName>
</protein>
<dbReference type="InterPro" id="IPR002637">
    <property type="entry name" value="RdgB/HAM1"/>
</dbReference>
<dbReference type="AlphaFoldDB" id="A0AAN9T6P8"/>
<evidence type="ECO:0000256" key="11">
    <source>
        <dbReference type="ARBA" id="ARBA00093218"/>
    </source>
</evidence>
<dbReference type="FunFam" id="3.90.950.10:FF:000003">
    <property type="entry name" value="Inosine triphosphate pyrophosphatase"/>
    <property type="match status" value="1"/>
</dbReference>
<dbReference type="PANTHER" id="PTHR11067:SF9">
    <property type="entry name" value="INOSINE TRIPHOSPHATE PYROPHOSPHATASE"/>
    <property type="match status" value="1"/>
</dbReference>
<dbReference type="GO" id="GO:0036220">
    <property type="term" value="F:ITP diphosphatase activity"/>
    <property type="evidence" value="ECO:0007669"/>
    <property type="project" value="UniProtKB-UniRule"/>
</dbReference>
<dbReference type="GO" id="GO:0009204">
    <property type="term" value="P:deoxyribonucleoside triphosphate catabolic process"/>
    <property type="evidence" value="ECO:0007669"/>
    <property type="project" value="UniProtKB-UniRule"/>
</dbReference>
<keyword evidence="4 14" id="KW-0479">Metal-binding</keyword>
<comment type="function">
    <text evidence="14">Pyrophosphatase that hydrolyzes non-canonical purine nucleotides such as inosine triphosphate (ITP), deoxyinosine triphosphate (dITP) or xanthosine 5'-triphosphate (XTP) to their respective monophosphate derivatives. The enzyme does not distinguish between the deoxy- and ribose forms. Probably excludes non-canonical purines from RNA and DNA precursor pools, thus preventing their incorporation into RNA and DNA and avoiding chromosomal lesions.</text>
</comment>
<dbReference type="PANTHER" id="PTHR11067">
    <property type="entry name" value="INOSINE TRIPHOSPHATE PYROPHOSPHATASE/HAM1 PROTEIN"/>
    <property type="match status" value="1"/>
</dbReference>
<comment type="function">
    <text evidence="10">Pyrophosphatase that hydrolyzes the non-canonical purine nucleotides inosine triphosphate (ITP), deoxyinosine triphosphate (dITP) as well as 2'-deoxy-N-6-hydroxylaminopurine triphosphate (dHAPTP) and xanthosine 5'-triphosphate (XTP) to their respective monophosphate derivatives. The enzyme does not distinguish between the deoxy- and ribose forms. Probably excludes non-canonical purines from RNA and DNA precursor pools, thus preventing their incorporation into RNA and DNA and avoiding chromosomal lesions.</text>
</comment>
<dbReference type="CDD" id="cd00515">
    <property type="entry name" value="HAM1"/>
    <property type="match status" value="1"/>
</dbReference>
<evidence type="ECO:0000256" key="2">
    <source>
        <dbReference type="ARBA" id="ARBA00008023"/>
    </source>
</evidence>
<evidence type="ECO:0000256" key="14">
    <source>
        <dbReference type="HAMAP-Rule" id="MF_03148"/>
    </source>
</evidence>
<sequence length="188" mass="20971">MAEEVVTFVTGNQKKLQEVISILGPQIGFSMKTKDIDLPEYQGEIDDICKRKCEEALRQLNTAVIVEDTSLCFNALGGLPGPYIKWFLQKLGPDGLPRLLADFPDKSGIAVCTLAYSDRTGNVQLFRGETEGTIVSPRGSSGFGWDSCFLPKGYSQTYSEMPSEVKNTISHRFKAVLKMREHFINLKR</sequence>
<comment type="subunit">
    <text evidence="14">Homodimer.</text>
</comment>
<comment type="catalytic activity">
    <reaction evidence="13">
        <text>N(6)-hydroxy-dATP + H2O = N(6)-hydroxy-dAMP + diphosphate + H(+)</text>
        <dbReference type="Rhea" id="RHEA:83971"/>
        <dbReference type="ChEBI" id="CHEBI:15377"/>
        <dbReference type="ChEBI" id="CHEBI:15378"/>
        <dbReference type="ChEBI" id="CHEBI:33019"/>
        <dbReference type="ChEBI" id="CHEBI:233529"/>
        <dbReference type="ChEBI" id="CHEBI:233530"/>
    </reaction>
    <physiologicalReaction direction="left-to-right" evidence="13">
        <dbReference type="Rhea" id="RHEA:83972"/>
    </physiologicalReaction>
</comment>
<keyword evidence="9 14" id="KW-0464">Manganese</keyword>
<feature type="binding site" evidence="14">
    <location>
        <position position="68"/>
    </location>
    <ligand>
        <name>Mg(2+)</name>
        <dbReference type="ChEBI" id="CHEBI:18420"/>
    </ligand>
</feature>
<dbReference type="Gene3D" id="3.90.950.10">
    <property type="match status" value="1"/>
</dbReference>
<keyword evidence="3 14" id="KW-0963">Cytoplasm</keyword>
<dbReference type="GO" id="GO:0035870">
    <property type="term" value="F:dITP diphosphatase activity"/>
    <property type="evidence" value="ECO:0007669"/>
    <property type="project" value="UniProtKB-UniRule"/>
</dbReference>
<comment type="caution">
    <text evidence="15">The sequence shown here is derived from an EMBL/GenBank/DDBJ whole genome shotgun (WGS) entry which is preliminary data.</text>
</comment>
<evidence type="ECO:0000256" key="3">
    <source>
        <dbReference type="ARBA" id="ARBA00022490"/>
    </source>
</evidence>
<feature type="binding site" evidence="14">
    <location>
        <position position="166"/>
    </location>
    <ligand>
        <name>ITP</name>
        <dbReference type="ChEBI" id="CHEBI:61402"/>
    </ligand>
</feature>
<gene>
    <name evidence="15" type="ORF">V9T40_011796</name>
</gene>
<reference evidence="15 16" key="1">
    <citation type="submission" date="2024-03" db="EMBL/GenBank/DDBJ databases">
        <title>Adaptation during the transition from Ophiocordyceps entomopathogen to insect associate is accompanied by gene loss and intensified selection.</title>
        <authorList>
            <person name="Ward C.M."/>
            <person name="Onetto C.A."/>
            <person name="Borneman A.R."/>
        </authorList>
    </citation>
    <scope>NUCLEOTIDE SEQUENCE [LARGE SCALE GENOMIC DNA]</scope>
    <source>
        <strain evidence="15">AWRI1</strain>
        <tissue evidence="15">Single Adult Female</tissue>
    </source>
</reference>
<evidence type="ECO:0000256" key="8">
    <source>
        <dbReference type="ARBA" id="ARBA00023080"/>
    </source>
</evidence>
<feature type="binding site" evidence="14">
    <location>
        <begin position="171"/>
        <end position="172"/>
    </location>
    <ligand>
        <name>ITP</name>
        <dbReference type="ChEBI" id="CHEBI:61402"/>
    </ligand>
</feature>
<dbReference type="InterPro" id="IPR029001">
    <property type="entry name" value="ITPase-like_fam"/>
</dbReference>
<feature type="binding site" evidence="14">
    <location>
        <position position="52"/>
    </location>
    <ligand>
        <name>ITP</name>
        <dbReference type="ChEBI" id="CHEBI:61402"/>
    </ligand>
</feature>
<evidence type="ECO:0000256" key="1">
    <source>
        <dbReference type="ARBA" id="ARBA00004496"/>
    </source>
</evidence>
<keyword evidence="5 14" id="KW-0547">Nucleotide-binding</keyword>
<dbReference type="Proteomes" id="UP001367676">
    <property type="component" value="Unassembled WGS sequence"/>
</dbReference>
<accession>A0AAN9T6P8</accession>
<dbReference type="EC" id="3.6.1.66" evidence="14"/>
<dbReference type="GO" id="GO:0000166">
    <property type="term" value="F:nucleotide binding"/>
    <property type="evidence" value="ECO:0007669"/>
    <property type="project" value="UniProtKB-KW"/>
</dbReference>
<dbReference type="GO" id="GO:0009117">
    <property type="term" value="P:nucleotide metabolic process"/>
    <property type="evidence" value="ECO:0007669"/>
    <property type="project" value="UniProtKB-KW"/>
</dbReference>
<evidence type="ECO:0000256" key="12">
    <source>
        <dbReference type="ARBA" id="ARBA00093255"/>
    </source>
</evidence>
<comment type="catalytic activity">
    <reaction evidence="14">
        <text>XTP + H2O = XMP + diphosphate + H(+)</text>
        <dbReference type="Rhea" id="RHEA:28610"/>
        <dbReference type="ChEBI" id="CHEBI:15377"/>
        <dbReference type="ChEBI" id="CHEBI:15378"/>
        <dbReference type="ChEBI" id="CHEBI:33019"/>
        <dbReference type="ChEBI" id="CHEBI:57464"/>
        <dbReference type="ChEBI" id="CHEBI:61314"/>
        <dbReference type="EC" id="3.6.1.66"/>
    </reaction>
</comment>
<dbReference type="GO" id="GO:0005737">
    <property type="term" value="C:cytoplasm"/>
    <property type="evidence" value="ECO:0007669"/>
    <property type="project" value="UniProtKB-SubCell"/>
</dbReference>
<keyword evidence="8 14" id="KW-0546">Nucleotide metabolism</keyword>
<name>A0AAN9T6P8_9HEMI</name>
<comment type="catalytic activity">
    <reaction evidence="12">
        <text>dITP + H2O = dIMP + diphosphate + H(+)</text>
        <dbReference type="Rhea" id="RHEA:28342"/>
        <dbReference type="ChEBI" id="CHEBI:15377"/>
        <dbReference type="ChEBI" id="CHEBI:15378"/>
        <dbReference type="ChEBI" id="CHEBI:33019"/>
        <dbReference type="ChEBI" id="CHEBI:61194"/>
        <dbReference type="ChEBI" id="CHEBI:61382"/>
        <dbReference type="EC" id="3.6.1.66"/>
    </reaction>
    <physiologicalReaction direction="left-to-right" evidence="12">
        <dbReference type="Rhea" id="RHEA:28343"/>
    </physiologicalReaction>
</comment>
<keyword evidence="6 14" id="KW-0378">Hydrolase</keyword>
<feature type="binding site" evidence="14">
    <location>
        <position position="40"/>
    </location>
    <ligand>
        <name>Mg(2+)</name>
        <dbReference type="ChEBI" id="CHEBI:18420"/>
    </ligand>
</feature>
<dbReference type="GO" id="GO:0046872">
    <property type="term" value="F:metal ion binding"/>
    <property type="evidence" value="ECO:0007669"/>
    <property type="project" value="UniProtKB-KW"/>
</dbReference>
<feature type="binding site" evidence="14">
    <location>
        <begin position="143"/>
        <end position="146"/>
    </location>
    <ligand>
        <name>ITP</name>
        <dbReference type="ChEBI" id="CHEBI:61402"/>
    </ligand>
</feature>
<organism evidence="15 16">
    <name type="scientific">Parthenolecanium corni</name>
    <dbReference type="NCBI Taxonomy" id="536013"/>
    <lineage>
        <taxon>Eukaryota</taxon>
        <taxon>Metazoa</taxon>
        <taxon>Ecdysozoa</taxon>
        <taxon>Arthropoda</taxon>
        <taxon>Hexapoda</taxon>
        <taxon>Insecta</taxon>
        <taxon>Pterygota</taxon>
        <taxon>Neoptera</taxon>
        <taxon>Paraneoptera</taxon>
        <taxon>Hemiptera</taxon>
        <taxon>Sternorrhyncha</taxon>
        <taxon>Coccoidea</taxon>
        <taxon>Coccidae</taxon>
        <taxon>Parthenolecanium</taxon>
    </lineage>
</organism>
<dbReference type="SUPFAM" id="SSF52972">
    <property type="entry name" value="ITPase-like"/>
    <property type="match status" value="1"/>
</dbReference>
<feature type="binding site" evidence="14">
    <location>
        <begin position="10"/>
        <end position="15"/>
    </location>
    <ligand>
        <name>ITP</name>
        <dbReference type="ChEBI" id="CHEBI:61402"/>
    </ligand>
</feature>